<dbReference type="Gene3D" id="3.40.630.30">
    <property type="match status" value="1"/>
</dbReference>
<comment type="caution">
    <text evidence="2">The sequence shown here is derived from an EMBL/GenBank/DDBJ whole genome shotgun (WGS) entry which is preliminary data.</text>
</comment>
<keyword evidence="2" id="KW-0808">Transferase</keyword>
<evidence type="ECO:0000313" key="2">
    <source>
        <dbReference type="EMBL" id="MBB6673761.1"/>
    </source>
</evidence>
<reference evidence="2 3" key="1">
    <citation type="submission" date="2020-08" db="EMBL/GenBank/DDBJ databases">
        <title>Cohnella phylogeny.</title>
        <authorList>
            <person name="Dunlap C."/>
        </authorList>
    </citation>
    <scope>NUCLEOTIDE SEQUENCE [LARGE SCALE GENOMIC DNA]</scope>
    <source>
        <strain evidence="2 3">DSM 28246</strain>
    </source>
</reference>
<dbReference type="InterPro" id="IPR016181">
    <property type="entry name" value="Acyl_CoA_acyltransferase"/>
</dbReference>
<gene>
    <name evidence="2" type="ORF">H7C19_24065</name>
</gene>
<dbReference type="GO" id="GO:0016747">
    <property type="term" value="F:acyltransferase activity, transferring groups other than amino-acyl groups"/>
    <property type="evidence" value="ECO:0007669"/>
    <property type="project" value="InterPro"/>
</dbReference>
<keyword evidence="3" id="KW-1185">Reference proteome</keyword>
<dbReference type="CDD" id="cd04301">
    <property type="entry name" value="NAT_SF"/>
    <property type="match status" value="1"/>
</dbReference>
<organism evidence="2 3">
    <name type="scientific">Cohnella nanjingensis</name>
    <dbReference type="NCBI Taxonomy" id="1387779"/>
    <lineage>
        <taxon>Bacteria</taxon>
        <taxon>Bacillati</taxon>
        <taxon>Bacillota</taxon>
        <taxon>Bacilli</taxon>
        <taxon>Bacillales</taxon>
        <taxon>Paenibacillaceae</taxon>
        <taxon>Cohnella</taxon>
    </lineage>
</organism>
<dbReference type="EMBL" id="JACJVP010000041">
    <property type="protein sequence ID" value="MBB6673761.1"/>
    <property type="molecule type" value="Genomic_DNA"/>
</dbReference>
<dbReference type="Pfam" id="PF00583">
    <property type="entry name" value="Acetyltransf_1"/>
    <property type="match status" value="1"/>
</dbReference>
<dbReference type="InterPro" id="IPR000182">
    <property type="entry name" value="GNAT_dom"/>
</dbReference>
<sequence>MFIVKRLDAAGSTPYASLTFSYARSLLKRLDDSGTGFAVGAEWTEEAGKPEAAGLLVLHCPEDGRDAEVVSLFVAAKFRRRGIATELLRQAEILLQAKRCPKLILVYYSGKAITPALEALLHREGWSEPATEGKVYQTDASIAAASWIRKTAMPGGMESFYWHELRAEERVRLRRLEGHLYPAFLSPFKPNLPLESNSLGLRMGGVTVGWCITYRIANDTVLYDSVYITPALRLSGCAFMLVAQSISMQLESRIPRAIFAVNRQSAEMGRMLDRWLAPYATGVSERKTAYKDLGATGGERLGGSGND</sequence>
<name>A0A7X0RUH4_9BACL</name>
<evidence type="ECO:0000313" key="3">
    <source>
        <dbReference type="Proteomes" id="UP000547209"/>
    </source>
</evidence>
<proteinExistence type="predicted"/>
<protein>
    <submittedName>
        <fullName evidence="2">GNAT family N-acetyltransferase</fullName>
    </submittedName>
</protein>
<accession>A0A7X0RUH4</accession>
<dbReference type="Proteomes" id="UP000547209">
    <property type="component" value="Unassembled WGS sequence"/>
</dbReference>
<feature type="domain" description="N-acetyltransferase" evidence="1">
    <location>
        <begin position="1"/>
        <end position="153"/>
    </location>
</feature>
<dbReference type="AlphaFoldDB" id="A0A7X0RUH4"/>
<dbReference type="SUPFAM" id="SSF55729">
    <property type="entry name" value="Acyl-CoA N-acyltransferases (Nat)"/>
    <property type="match status" value="1"/>
</dbReference>
<dbReference type="RefSeq" id="WP_185671614.1">
    <property type="nucleotide sequence ID" value="NZ_JACJVP010000041.1"/>
</dbReference>
<dbReference type="PROSITE" id="PS51186">
    <property type="entry name" value="GNAT"/>
    <property type="match status" value="1"/>
</dbReference>
<evidence type="ECO:0000259" key="1">
    <source>
        <dbReference type="PROSITE" id="PS51186"/>
    </source>
</evidence>